<dbReference type="InterPro" id="IPR041664">
    <property type="entry name" value="AAA_16"/>
</dbReference>
<dbReference type="InterPro" id="IPR000792">
    <property type="entry name" value="Tscrpt_reg_LuxR_C"/>
</dbReference>
<dbReference type="PANTHER" id="PTHR16305">
    <property type="entry name" value="TESTICULAR SOLUBLE ADENYLYL CYCLASE"/>
    <property type="match status" value="1"/>
</dbReference>
<dbReference type="PROSITE" id="PS00622">
    <property type="entry name" value="HTH_LUXR_1"/>
    <property type="match status" value="1"/>
</dbReference>
<protein>
    <submittedName>
        <fullName evidence="4">Regulatory protein, luxR family</fullName>
    </submittedName>
</protein>
<keyword evidence="5" id="KW-1185">Reference proteome</keyword>
<reference evidence="4 5" key="1">
    <citation type="submission" date="2016-10" db="EMBL/GenBank/DDBJ databases">
        <authorList>
            <person name="de Groot N.N."/>
        </authorList>
    </citation>
    <scope>NUCLEOTIDE SEQUENCE [LARGE SCALE GENOMIC DNA]</scope>
    <source>
        <strain evidence="4 5">CGMCC 4.2023</strain>
    </source>
</reference>
<name>A0A1H6EF43_9ACTN</name>
<keyword evidence="1" id="KW-0547">Nucleotide-binding</keyword>
<evidence type="ECO:0000313" key="4">
    <source>
        <dbReference type="EMBL" id="SEG95415.1"/>
    </source>
</evidence>
<dbReference type="InterPro" id="IPR016032">
    <property type="entry name" value="Sig_transdc_resp-reg_C-effctor"/>
</dbReference>
<dbReference type="GO" id="GO:0005737">
    <property type="term" value="C:cytoplasm"/>
    <property type="evidence" value="ECO:0007669"/>
    <property type="project" value="TreeGrafter"/>
</dbReference>
<dbReference type="PROSITE" id="PS50043">
    <property type="entry name" value="HTH_LUXR_2"/>
    <property type="match status" value="1"/>
</dbReference>
<gene>
    <name evidence="4" type="ORF">SAMN05216223_13351</name>
</gene>
<evidence type="ECO:0000259" key="3">
    <source>
        <dbReference type="PROSITE" id="PS50043"/>
    </source>
</evidence>
<dbReference type="Pfam" id="PF00196">
    <property type="entry name" value="GerE"/>
    <property type="match status" value="1"/>
</dbReference>
<dbReference type="InterPro" id="IPR036388">
    <property type="entry name" value="WH-like_DNA-bd_sf"/>
</dbReference>
<dbReference type="GO" id="GO:0005524">
    <property type="term" value="F:ATP binding"/>
    <property type="evidence" value="ECO:0007669"/>
    <property type="project" value="UniProtKB-KW"/>
</dbReference>
<dbReference type="AlphaFoldDB" id="A0A1H6EF43"/>
<dbReference type="CDD" id="cd06170">
    <property type="entry name" value="LuxR_C_like"/>
    <property type="match status" value="1"/>
</dbReference>
<keyword evidence="2" id="KW-0067">ATP-binding</keyword>
<feature type="domain" description="HTH luxR-type" evidence="3">
    <location>
        <begin position="908"/>
        <end position="973"/>
    </location>
</feature>
<proteinExistence type="predicted"/>
<dbReference type="GO" id="GO:0004016">
    <property type="term" value="F:adenylate cyclase activity"/>
    <property type="evidence" value="ECO:0007669"/>
    <property type="project" value="TreeGrafter"/>
</dbReference>
<dbReference type="SUPFAM" id="SSF46894">
    <property type="entry name" value="C-terminal effector domain of the bipartite response regulators"/>
    <property type="match status" value="1"/>
</dbReference>
<dbReference type="InterPro" id="IPR027417">
    <property type="entry name" value="P-loop_NTPase"/>
</dbReference>
<organism evidence="4 5">
    <name type="scientific">Actinacidiphila yanglinensis</name>
    <dbReference type="NCBI Taxonomy" id="310779"/>
    <lineage>
        <taxon>Bacteria</taxon>
        <taxon>Bacillati</taxon>
        <taxon>Actinomycetota</taxon>
        <taxon>Actinomycetes</taxon>
        <taxon>Kitasatosporales</taxon>
        <taxon>Streptomycetaceae</taxon>
        <taxon>Actinacidiphila</taxon>
    </lineage>
</organism>
<evidence type="ECO:0000256" key="2">
    <source>
        <dbReference type="ARBA" id="ARBA00022840"/>
    </source>
</evidence>
<dbReference type="Gene3D" id="1.10.10.10">
    <property type="entry name" value="Winged helix-like DNA-binding domain superfamily/Winged helix DNA-binding domain"/>
    <property type="match status" value="1"/>
</dbReference>
<dbReference type="Pfam" id="PF13191">
    <property type="entry name" value="AAA_16"/>
    <property type="match status" value="1"/>
</dbReference>
<evidence type="ECO:0000256" key="1">
    <source>
        <dbReference type="ARBA" id="ARBA00022741"/>
    </source>
</evidence>
<dbReference type="Gene3D" id="3.40.50.300">
    <property type="entry name" value="P-loop containing nucleotide triphosphate hydrolases"/>
    <property type="match status" value="1"/>
</dbReference>
<dbReference type="GO" id="GO:0003677">
    <property type="term" value="F:DNA binding"/>
    <property type="evidence" value="ECO:0007669"/>
    <property type="project" value="InterPro"/>
</dbReference>
<dbReference type="PRINTS" id="PR00038">
    <property type="entry name" value="HTHLUXR"/>
</dbReference>
<dbReference type="RefSeq" id="WP_103891034.1">
    <property type="nucleotide sequence ID" value="NZ_FNVU01000033.1"/>
</dbReference>
<dbReference type="SMART" id="SM00421">
    <property type="entry name" value="HTH_LUXR"/>
    <property type="match status" value="1"/>
</dbReference>
<dbReference type="OrthoDB" id="5476461at2"/>
<dbReference type="SUPFAM" id="SSF52540">
    <property type="entry name" value="P-loop containing nucleoside triphosphate hydrolases"/>
    <property type="match status" value="1"/>
</dbReference>
<accession>A0A1H6EF43</accession>
<dbReference type="PANTHER" id="PTHR16305:SF35">
    <property type="entry name" value="TRANSCRIPTIONAL ACTIVATOR DOMAIN"/>
    <property type="match status" value="1"/>
</dbReference>
<evidence type="ECO:0000313" key="5">
    <source>
        <dbReference type="Proteomes" id="UP000236754"/>
    </source>
</evidence>
<sequence>MAVSEQDGGSGSAAVHPPELVGREREMAELARALDAPPAAVWIEGEAGIGKSRLLREYLARTAGRADRVLLARCPPLHHPQTLGPLVDAVRQVTETVAGLPLSPLAGALRPLFPEWAADLPAAPGPAEDPTAVRHRVFRALAELLARLDVDVLAVEDVHWADEATLEFLLFLASGVPQPVGLVVTCRPEDVAGGSLLRRLAARLAADSVSAAGRLRLALLPLDVAGTARLVSSMLAGEHVSDGFAGFVHRRTEGVPLAIEGAVRLMADRSDLSHGAGGWGRRRLDEIGVPATVRDMVLERLGRLGPDGRAMLRAAAVLGRPADETIIRAVAGLAPGRAQAGLIEALDRGLLDDEGWGQVAFRHVLARQAVYDAIPPPRRRMLHRRAGRTLEALAPPPVGELADHFRVAGERSEWCRYAEWAADLALASGDETTAGTLLHDLVVNGGLPPASTVRLIRKFPFASFAGPARFRELVPPLRAALAATAGDAVQEADIRVQLGNVLLFMGEDDAGRAELKRAIPHLGHDPAEAARAMMRLGWPRSSSWPVSAHLRWLERAAELEVPSMTAADRLGFAADQATARLMLGETDGWALEAGIPDDADAPAEWQQITRANVNLGDMAMLWGRYAVAARRLDTALALADRRRYRRYESVALVTRTHLDWLTGAWDGLAERAAALAESEDILPLARLEVLFVVGQQQAAAGAYGPAAERLRLVLDGEVDSGALADSMEPAAALARLALAAGRVDEALDITEEPAALIARKRTWVWASDLGPVRVAALAAAGRVEEAAKLTAAFARGLRGRDAPGPRAGLATCRAVLADARGEHASAARLFARAAAAWQVLPRPYEALLAQERQARCQIAAGQREVALSLLAEVRERLITLGALGDADRVVSCLREYGVPAKRPQRGGRRANGNRLSPRELEVTRLVATGRSNRQIAETLFLSPKTVAQHLSSSMRKLGVSSRTALAVLATSAEFAQRDVPDRRPGGGAKNR</sequence>
<dbReference type="GO" id="GO:0006355">
    <property type="term" value="P:regulation of DNA-templated transcription"/>
    <property type="evidence" value="ECO:0007669"/>
    <property type="project" value="InterPro"/>
</dbReference>
<dbReference type="EMBL" id="FNVU01000033">
    <property type="protein sequence ID" value="SEG95415.1"/>
    <property type="molecule type" value="Genomic_DNA"/>
</dbReference>
<dbReference type="Proteomes" id="UP000236754">
    <property type="component" value="Unassembled WGS sequence"/>
</dbReference>